<dbReference type="Pfam" id="PF01663">
    <property type="entry name" value="Phosphodiest"/>
    <property type="match status" value="1"/>
</dbReference>
<name>A0A146L8A8_LYGHE</name>
<dbReference type="CDD" id="cd16018">
    <property type="entry name" value="Enpp"/>
    <property type="match status" value="1"/>
</dbReference>
<evidence type="ECO:0000313" key="2">
    <source>
        <dbReference type="EMBL" id="JAQ03446.1"/>
    </source>
</evidence>
<dbReference type="InterPro" id="IPR017850">
    <property type="entry name" value="Alkaline_phosphatase_core_sf"/>
</dbReference>
<dbReference type="Gene3D" id="3.30.1360.180">
    <property type="match status" value="1"/>
</dbReference>
<evidence type="ECO:0000256" key="1">
    <source>
        <dbReference type="SAM" id="Phobius"/>
    </source>
</evidence>
<proteinExistence type="predicted"/>
<feature type="transmembrane region" description="Helical" evidence="1">
    <location>
        <begin position="423"/>
        <end position="444"/>
    </location>
</feature>
<gene>
    <name evidence="2" type="primary">Enpp5</name>
    <name evidence="2" type="ORF">g.72508</name>
</gene>
<dbReference type="GO" id="GO:0016787">
    <property type="term" value="F:hydrolase activity"/>
    <property type="evidence" value="ECO:0007669"/>
    <property type="project" value="UniProtKB-ARBA"/>
</dbReference>
<protein>
    <submittedName>
        <fullName evidence="2">Ectonucleotide pyrophosphatase/phosphodiesterase family member 5</fullName>
    </submittedName>
</protein>
<dbReference type="PANTHER" id="PTHR10151:SF120">
    <property type="entry name" value="BIS(5'-ADENOSYL)-TRIPHOSPHATASE"/>
    <property type="match status" value="1"/>
</dbReference>
<reference evidence="2" key="1">
    <citation type="journal article" date="2016" name="Gigascience">
        <title>De novo construction of an expanded transcriptome assembly for the western tarnished plant bug, Lygus hesperus.</title>
        <authorList>
            <person name="Tassone E.E."/>
            <person name="Geib S.M."/>
            <person name="Hall B."/>
            <person name="Fabrick J.A."/>
            <person name="Brent C.S."/>
            <person name="Hull J.J."/>
        </authorList>
    </citation>
    <scope>NUCLEOTIDE SEQUENCE</scope>
</reference>
<organism evidence="2">
    <name type="scientific">Lygus hesperus</name>
    <name type="common">Western plant bug</name>
    <dbReference type="NCBI Taxonomy" id="30085"/>
    <lineage>
        <taxon>Eukaryota</taxon>
        <taxon>Metazoa</taxon>
        <taxon>Ecdysozoa</taxon>
        <taxon>Arthropoda</taxon>
        <taxon>Hexapoda</taxon>
        <taxon>Insecta</taxon>
        <taxon>Pterygota</taxon>
        <taxon>Neoptera</taxon>
        <taxon>Paraneoptera</taxon>
        <taxon>Hemiptera</taxon>
        <taxon>Heteroptera</taxon>
        <taxon>Panheteroptera</taxon>
        <taxon>Cimicomorpha</taxon>
        <taxon>Miridae</taxon>
        <taxon>Mirini</taxon>
        <taxon>Lygus</taxon>
    </lineage>
</organism>
<dbReference type="PANTHER" id="PTHR10151">
    <property type="entry name" value="ECTONUCLEOTIDE PYROPHOSPHATASE/PHOSPHODIESTERASE"/>
    <property type="match status" value="1"/>
</dbReference>
<dbReference type="SUPFAM" id="SSF53649">
    <property type="entry name" value="Alkaline phosphatase-like"/>
    <property type="match status" value="1"/>
</dbReference>
<dbReference type="InterPro" id="IPR002591">
    <property type="entry name" value="Phosphodiest/P_Trfase"/>
</dbReference>
<keyword evidence="1" id="KW-0472">Membrane</keyword>
<dbReference type="EMBL" id="GDHC01015183">
    <property type="protein sequence ID" value="JAQ03446.1"/>
    <property type="molecule type" value="Transcribed_RNA"/>
</dbReference>
<dbReference type="Gene3D" id="3.40.720.10">
    <property type="entry name" value="Alkaline Phosphatase, subunit A"/>
    <property type="match status" value="1"/>
</dbReference>
<keyword evidence="1" id="KW-0812">Transmembrane</keyword>
<keyword evidence="1" id="KW-1133">Transmembrane helix</keyword>
<dbReference type="AlphaFoldDB" id="A0A146L8A8"/>
<accession>A0A146L8A8</accession>
<sequence length="471" mass="53518">MELIKFCFWITSISHLGNCLTPTENKLLVVSFDGFRNDYFNRSLTPNLGKLIETSVYTSRLLNVFPTKTFPNHFSIATGLYVEDHGAIGTEVMDVETGSILNYGYELFHYDENVTPIWTLNEMSNESRHSGCMMWPGCSMDYRGTKNTYDVKYNESMTWNQRVNTSISWFKQPLNPANLVMLYFESPDLEEHIYGPNSAQTNAQIKHVDDTVAAILEALEANNLTDVNVVFLSDHGMEAVTLPRIINLTAIIDGLGLAVGTSPILQIYPKKGKLEELYSKLHQYSKKNGNFDVYKKQDIPERYHYKKCKRAPPILAVAKPKYGFHDLYAWIEDVKAKYNVTVTNDSEFGVHGYDPDFTSMQPFFIARGPKFHRNFTAPNRTVDLFGVFADILGLPLMTNVVNSPHKMAAFQDRNDDSGLTVRLVLFSLASSIGLATLFFVFILFQRLLSVPNGMACALLWKWERNSLKKHS</sequence>